<sequence>MKTYTQPALFPITDLVVTGRPKPWPADELDATSPAVVGTDEPPTAELPQADALFDVTTLDAA</sequence>
<organism evidence="1 2">
    <name type="scientific">Streptomyces camponoticapitis</name>
    <dbReference type="NCBI Taxonomy" id="1616125"/>
    <lineage>
        <taxon>Bacteria</taxon>
        <taxon>Bacillati</taxon>
        <taxon>Actinomycetota</taxon>
        <taxon>Actinomycetes</taxon>
        <taxon>Kitasatosporales</taxon>
        <taxon>Streptomycetaceae</taxon>
        <taxon>Streptomyces</taxon>
    </lineage>
</organism>
<evidence type="ECO:0008006" key="3">
    <source>
        <dbReference type="Google" id="ProtNLM"/>
    </source>
</evidence>
<name>A0ABQ2E259_9ACTN</name>
<keyword evidence="2" id="KW-1185">Reference proteome</keyword>
<evidence type="ECO:0000313" key="2">
    <source>
        <dbReference type="Proteomes" id="UP000660265"/>
    </source>
</evidence>
<dbReference type="Proteomes" id="UP000660265">
    <property type="component" value="Unassembled WGS sequence"/>
</dbReference>
<accession>A0ABQ2E259</accession>
<dbReference type="RefSeq" id="WP_189106879.1">
    <property type="nucleotide sequence ID" value="NZ_BMMV01000005.1"/>
</dbReference>
<protein>
    <recommendedName>
        <fullName evidence="3">ATP-grasp-modified RiPP</fullName>
    </recommendedName>
</protein>
<dbReference type="EMBL" id="BMMV01000005">
    <property type="protein sequence ID" value="GGJ87286.1"/>
    <property type="molecule type" value="Genomic_DNA"/>
</dbReference>
<gene>
    <name evidence="1" type="ORF">GCM10011583_18530</name>
</gene>
<proteinExistence type="predicted"/>
<comment type="caution">
    <text evidence="1">The sequence shown here is derived from an EMBL/GenBank/DDBJ whole genome shotgun (WGS) entry which is preliminary data.</text>
</comment>
<reference evidence="2" key="1">
    <citation type="journal article" date="2019" name="Int. J. Syst. Evol. Microbiol.">
        <title>The Global Catalogue of Microorganisms (GCM) 10K type strain sequencing project: providing services to taxonomists for standard genome sequencing and annotation.</title>
        <authorList>
            <consortium name="The Broad Institute Genomics Platform"/>
            <consortium name="The Broad Institute Genome Sequencing Center for Infectious Disease"/>
            <person name="Wu L."/>
            <person name="Ma J."/>
        </authorList>
    </citation>
    <scope>NUCLEOTIDE SEQUENCE [LARGE SCALE GENOMIC DNA]</scope>
    <source>
        <strain evidence="2">CGMCC 4.7275</strain>
    </source>
</reference>
<evidence type="ECO:0000313" key="1">
    <source>
        <dbReference type="EMBL" id="GGJ87286.1"/>
    </source>
</evidence>